<dbReference type="Gene3D" id="3.30.43.10">
    <property type="entry name" value="Uridine Diphospho-n-acetylenolpyruvylglucosamine Reductase, domain 2"/>
    <property type="match status" value="1"/>
</dbReference>
<evidence type="ECO:0000313" key="7">
    <source>
        <dbReference type="EMBL" id="MFC5473508.1"/>
    </source>
</evidence>
<organism evidence="7 8">
    <name type="scientific">Paraherbaspirillum soli</name>
    <dbReference type="NCBI Taxonomy" id="631222"/>
    <lineage>
        <taxon>Bacteria</taxon>
        <taxon>Pseudomonadati</taxon>
        <taxon>Pseudomonadota</taxon>
        <taxon>Betaproteobacteria</taxon>
        <taxon>Burkholderiales</taxon>
        <taxon>Oxalobacteraceae</taxon>
        <taxon>Paraherbaspirillum</taxon>
    </lineage>
</organism>
<dbReference type="PROSITE" id="PS51387">
    <property type="entry name" value="FAD_PCMH"/>
    <property type="match status" value="1"/>
</dbReference>
<dbReference type="Pfam" id="PF01565">
    <property type="entry name" value="FAD_binding_4"/>
    <property type="match status" value="1"/>
</dbReference>
<dbReference type="RefSeq" id="WP_378996036.1">
    <property type="nucleotide sequence ID" value="NZ_JBHSMT010000010.1"/>
</dbReference>
<dbReference type="SUPFAM" id="SSF56176">
    <property type="entry name" value="FAD-binding/transporter-associated domain-like"/>
    <property type="match status" value="1"/>
</dbReference>
<keyword evidence="5" id="KW-0560">Oxidoreductase</keyword>
<dbReference type="Gene3D" id="3.40.462.20">
    <property type="match status" value="1"/>
</dbReference>
<evidence type="ECO:0000256" key="4">
    <source>
        <dbReference type="ARBA" id="ARBA00022827"/>
    </source>
</evidence>
<evidence type="ECO:0000259" key="6">
    <source>
        <dbReference type="PROSITE" id="PS51387"/>
    </source>
</evidence>
<evidence type="ECO:0000256" key="1">
    <source>
        <dbReference type="ARBA" id="ARBA00001974"/>
    </source>
</evidence>
<dbReference type="InterPro" id="IPR006094">
    <property type="entry name" value="Oxid_FAD_bind_N"/>
</dbReference>
<sequence>MIGIQQEVIEQFKSQVRGQVLLPPDPGFDTARTIWNAMIDRKPGVIVRCAGVADVMRAVDFARERGLLLSVRGAGHNIAGNAVCDDGLMIDLSLMKSVRINPETSRAYVEPGATLADFDHEAQAFGLATPLGINSTTGVAGLTLGGGFGWLTRKHGMTVDNLLSADVVTADGKRLHASAQENPDLFWAIRGGGGNFGIVTLFEFQLHPVGPEVLGGLIVFPFAQAKPLLVKYRELADQIPEELNVWVVLRKAPPLPFLPTEIHGKEVMVVPFLYAGEIEAGRRAIEPLRNFAQPHGEHIGPMPYAAWQKTFDPLLTPGARNYWKSHNFTELSDGAIDTMIEYASKLPSPQCEIFIGLVSGLANRVPKEATAYTHRDAKFVLNVHSRWDQPDQDKACIGWAREFFAATTPYATGGVYVNFMTQEEGERIPAAYGPNYERLVQLKSKYDPTNLFRMNQNIKPSA</sequence>
<dbReference type="Pfam" id="PF08031">
    <property type="entry name" value="BBE"/>
    <property type="match status" value="1"/>
</dbReference>
<evidence type="ECO:0000313" key="8">
    <source>
        <dbReference type="Proteomes" id="UP001596045"/>
    </source>
</evidence>
<dbReference type="PANTHER" id="PTHR42973:SF39">
    <property type="entry name" value="FAD-BINDING PCMH-TYPE DOMAIN-CONTAINING PROTEIN"/>
    <property type="match status" value="1"/>
</dbReference>
<dbReference type="InterPro" id="IPR016166">
    <property type="entry name" value="FAD-bd_PCMH"/>
</dbReference>
<feature type="domain" description="FAD-binding PCMH-type" evidence="6">
    <location>
        <begin position="39"/>
        <end position="209"/>
    </location>
</feature>
<accession>A0ABW0M665</accession>
<evidence type="ECO:0000256" key="3">
    <source>
        <dbReference type="ARBA" id="ARBA00022630"/>
    </source>
</evidence>
<dbReference type="InterPro" id="IPR016167">
    <property type="entry name" value="FAD-bd_PCMH_sub1"/>
</dbReference>
<dbReference type="EMBL" id="JBHSMT010000010">
    <property type="protein sequence ID" value="MFC5473508.1"/>
    <property type="molecule type" value="Genomic_DNA"/>
</dbReference>
<keyword evidence="8" id="KW-1185">Reference proteome</keyword>
<dbReference type="InterPro" id="IPR012951">
    <property type="entry name" value="BBE"/>
</dbReference>
<dbReference type="InterPro" id="IPR016169">
    <property type="entry name" value="FAD-bd_PCMH_sub2"/>
</dbReference>
<dbReference type="Gene3D" id="3.30.465.10">
    <property type="match status" value="1"/>
</dbReference>
<dbReference type="PANTHER" id="PTHR42973">
    <property type="entry name" value="BINDING OXIDOREDUCTASE, PUTATIVE (AFU_ORTHOLOGUE AFUA_1G17690)-RELATED"/>
    <property type="match status" value="1"/>
</dbReference>
<protein>
    <submittedName>
        <fullName evidence="7">FAD-binding oxidoreductase</fullName>
    </submittedName>
</protein>
<comment type="similarity">
    <text evidence="2">Belongs to the oxygen-dependent FAD-linked oxidoreductase family.</text>
</comment>
<dbReference type="Proteomes" id="UP001596045">
    <property type="component" value="Unassembled WGS sequence"/>
</dbReference>
<comment type="cofactor">
    <cofactor evidence="1">
        <name>FAD</name>
        <dbReference type="ChEBI" id="CHEBI:57692"/>
    </cofactor>
</comment>
<proteinExistence type="inferred from homology"/>
<evidence type="ECO:0000256" key="2">
    <source>
        <dbReference type="ARBA" id="ARBA00005466"/>
    </source>
</evidence>
<keyword evidence="3" id="KW-0285">Flavoprotein</keyword>
<comment type="caution">
    <text evidence="7">The sequence shown here is derived from an EMBL/GenBank/DDBJ whole genome shotgun (WGS) entry which is preliminary data.</text>
</comment>
<name>A0ABW0M665_9BURK</name>
<evidence type="ECO:0000256" key="5">
    <source>
        <dbReference type="ARBA" id="ARBA00023002"/>
    </source>
</evidence>
<gene>
    <name evidence="7" type="ORF">ACFPM8_06000</name>
</gene>
<dbReference type="InterPro" id="IPR036318">
    <property type="entry name" value="FAD-bd_PCMH-like_sf"/>
</dbReference>
<keyword evidence="4" id="KW-0274">FAD</keyword>
<reference evidence="8" key="1">
    <citation type="journal article" date="2019" name="Int. J. Syst. Evol. Microbiol.">
        <title>The Global Catalogue of Microorganisms (GCM) 10K type strain sequencing project: providing services to taxonomists for standard genome sequencing and annotation.</title>
        <authorList>
            <consortium name="The Broad Institute Genomics Platform"/>
            <consortium name="The Broad Institute Genome Sequencing Center for Infectious Disease"/>
            <person name="Wu L."/>
            <person name="Ma J."/>
        </authorList>
    </citation>
    <scope>NUCLEOTIDE SEQUENCE [LARGE SCALE GENOMIC DNA]</scope>
    <source>
        <strain evidence="8">JCM 17066</strain>
    </source>
</reference>
<dbReference type="InterPro" id="IPR050416">
    <property type="entry name" value="FAD-linked_Oxidoreductase"/>
</dbReference>